<protein>
    <submittedName>
        <fullName evidence="4">TetR/AcrR family transcriptional regulator</fullName>
    </submittedName>
</protein>
<dbReference type="InterPro" id="IPR009057">
    <property type="entry name" value="Homeodomain-like_sf"/>
</dbReference>
<proteinExistence type="predicted"/>
<dbReference type="InterPro" id="IPR001647">
    <property type="entry name" value="HTH_TetR"/>
</dbReference>
<dbReference type="GO" id="GO:0003677">
    <property type="term" value="F:DNA binding"/>
    <property type="evidence" value="ECO:0007669"/>
    <property type="project" value="UniProtKB-UniRule"/>
</dbReference>
<evidence type="ECO:0000259" key="3">
    <source>
        <dbReference type="PROSITE" id="PS50977"/>
    </source>
</evidence>
<dbReference type="Pfam" id="PF00440">
    <property type="entry name" value="TetR_N"/>
    <property type="match status" value="1"/>
</dbReference>
<dbReference type="PANTHER" id="PTHR43479:SF11">
    <property type="entry name" value="ACREF_ENVCD OPERON REPRESSOR-RELATED"/>
    <property type="match status" value="1"/>
</dbReference>
<dbReference type="EMBL" id="VUNB01000003">
    <property type="protein sequence ID" value="MST68765.1"/>
    <property type="molecule type" value="Genomic_DNA"/>
</dbReference>
<evidence type="ECO:0000313" key="4">
    <source>
        <dbReference type="EMBL" id="MST68765.1"/>
    </source>
</evidence>
<dbReference type="SUPFAM" id="SSF46689">
    <property type="entry name" value="Homeodomain-like"/>
    <property type="match status" value="1"/>
</dbReference>
<evidence type="ECO:0000256" key="1">
    <source>
        <dbReference type="ARBA" id="ARBA00023125"/>
    </source>
</evidence>
<organism evidence="4">
    <name type="scientific">Baileyella intestinalis</name>
    <dbReference type="NCBI Taxonomy" id="2606709"/>
    <lineage>
        <taxon>Bacteria</taxon>
        <taxon>Bacillati</taxon>
        <taxon>Bacillota</taxon>
        <taxon>Clostridia</taxon>
        <taxon>Peptostreptococcales</taxon>
        <taxon>Anaerovoracaceae</taxon>
        <taxon>Baileyella</taxon>
    </lineage>
</organism>
<dbReference type="PRINTS" id="PR00455">
    <property type="entry name" value="HTHTETR"/>
</dbReference>
<reference evidence="4" key="1">
    <citation type="submission" date="2019-09" db="EMBL/GenBank/DDBJ databases">
        <title>In-depth cultivation of the pig gut microbiome towards novel bacterial diversity and tailored functional studies.</title>
        <authorList>
            <person name="Wylensek D."/>
            <person name="Hitch T.C.A."/>
            <person name="Clavel T."/>
        </authorList>
    </citation>
    <scope>NUCLEOTIDE SEQUENCE</scope>
    <source>
        <strain evidence="4">RF-744-FAT-WT-3</strain>
    </source>
</reference>
<dbReference type="Gene3D" id="1.10.357.10">
    <property type="entry name" value="Tetracycline Repressor, domain 2"/>
    <property type="match status" value="1"/>
</dbReference>
<dbReference type="AlphaFoldDB" id="A0A6A8M601"/>
<gene>
    <name evidence="4" type="ORF">FYJ66_04065</name>
</gene>
<dbReference type="PROSITE" id="PS50977">
    <property type="entry name" value="HTH_TETR_2"/>
    <property type="match status" value="1"/>
</dbReference>
<feature type="domain" description="HTH tetR-type" evidence="3">
    <location>
        <begin position="9"/>
        <end position="69"/>
    </location>
</feature>
<feature type="DNA-binding region" description="H-T-H motif" evidence="2">
    <location>
        <begin position="32"/>
        <end position="51"/>
    </location>
</feature>
<dbReference type="InterPro" id="IPR023772">
    <property type="entry name" value="DNA-bd_HTH_TetR-type_CS"/>
</dbReference>
<dbReference type="PROSITE" id="PS01081">
    <property type="entry name" value="HTH_TETR_1"/>
    <property type="match status" value="1"/>
</dbReference>
<dbReference type="PANTHER" id="PTHR43479">
    <property type="entry name" value="ACREF/ENVCD OPERON REPRESSOR-RELATED"/>
    <property type="match status" value="1"/>
</dbReference>
<name>A0A6A8M601_9FIRM</name>
<dbReference type="RefSeq" id="WP_154572237.1">
    <property type="nucleotide sequence ID" value="NZ_VUNB01000003.1"/>
</dbReference>
<keyword evidence="1 2" id="KW-0238">DNA-binding</keyword>
<sequence length="232" mass="26788">MGKNELKKRKKRNDLLKSAYELFTTVGFSKTTIDNIATKADVGKGTFYLYFKDKGEIREQLIVNQSAILLNKAAQALKKEQKERAQNGDPSMDIADKIIFVTDYVINYLSKNISLLKFISKNLSWGMLVKSTTAAKDNEEVQSFQQFLMEEFDKEEIVVREPLLLIFTILEMINSTCYNIILKGEPVTFSEYKPYLYDTIRTLIDHAIIDPDSKEAESQKKFITEYMNNQNM</sequence>
<dbReference type="InterPro" id="IPR050624">
    <property type="entry name" value="HTH-type_Tx_Regulator"/>
</dbReference>
<evidence type="ECO:0000256" key="2">
    <source>
        <dbReference type="PROSITE-ProRule" id="PRU00335"/>
    </source>
</evidence>
<accession>A0A6A8M601</accession>
<comment type="caution">
    <text evidence="4">The sequence shown here is derived from an EMBL/GenBank/DDBJ whole genome shotgun (WGS) entry which is preliminary data.</text>
</comment>